<name>A0A1I0R5I7_9BACT</name>
<keyword evidence="1" id="KW-0472">Membrane</keyword>
<feature type="transmembrane region" description="Helical" evidence="1">
    <location>
        <begin position="36"/>
        <end position="54"/>
    </location>
</feature>
<evidence type="ECO:0000313" key="3">
    <source>
        <dbReference type="Proteomes" id="UP000199310"/>
    </source>
</evidence>
<proteinExistence type="predicted"/>
<gene>
    <name evidence="2" type="ORF">SAMN04488122_2303</name>
</gene>
<dbReference type="OrthoDB" id="4960523at2"/>
<evidence type="ECO:0008006" key="4">
    <source>
        <dbReference type="Google" id="ProtNLM"/>
    </source>
</evidence>
<dbReference type="Pfam" id="PF11335">
    <property type="entry name" value="DUF3137"/>
    <property type="match status" value="1"/>
</dbReference>
<dbReference type="EMBL" id="FOJG01000001">
    <property type="protein sequence ID" value="SEW35722.1"/>
    <property type="molecule type" value="Genomic_DNA"/>
</dbReference>
<keyword evidence="3" id="KW-1185">Reference proteome</keyword>
<dbReference type="STRING" id="29529.SAMN04488122_2303"/>
<dbReference type="AlphaFoldDB" id="A0A1I0R5I7"/>
<dbReference type="Proteomes" id="UP000199310">
    <property type="component" value="Unassembled WGS sequence"/>
</dbReference>
<keyword evidence="1" id="KW-1133">Transmembrane helix</keyword>
<evidence type="ECO:0000313" key="2">
    <source>
        <dbReference type="EMBL" id="SEW35722.1"/>
    </source>
</evidence>
<reference evidence="3" key="1">
    <citation type="submission" date="2016-10" db="EMBL/GenBank/DDBJ databases">
        <authorList>
            <person name="Varghese N."/>
            <person name="Submissions S."/>
        </authorList>
    </citation>
    <scope>NUCLEOTIDE SEQUENCE [LARGE SCALE GENOMIC DNA]</scope>
    <source>
        <strain evidence="3">DSM 3695</strain>
    </source>
</reference>
<accession>A0A1I0R5I7</accession>
<dbReference type="RefSeq" id="WP_089894755.1">
    <property type="nucleotide sequence ID" value="NZ_FOJG01000001.1"/>
</dbReference>
<organism evidence="2 3">
    <name type="scientific">Chitinophaga arvensicola</name>
    <dbReference type="NCBI Taxonomy" id="29529"/>
    <lineage>
        <taxon>Bacteria</taxon>
        <taxon>Pseudomonadati</taxon>
        <taxon>Bacteroidota</taxon>
        <taxon>Chitinophagia</taxon>
        <taxon>Chitinophagales</taxon>
        <taxon>Chitinophagaceae</taxon>
        <taxon>Chitinophaga</taxon>
    </lineage>
</organism>
<evidence type="ECO:0000256" key="1">
    <source>
        <dbReference type="SAM" id="Phobius"/>
    </source>
</evidence>
<sequence length="351" mass="39954">MKTLEEFNVFLDQQLADELRSMEAQRVTGRNWMRRMWIVTLVPFAIFVFFLVRYSLQSSRDAAAGQATESGNPVFMIIGLVVLFSLGGYAISYFMMKQKGGNEAADYQHDFKNRIVKPLIRFIDPTFTYQPINHASYEEFTESGLFAKKGYGMTGNDQVYGKLGDMNFQCCDLTVTYTPTITVRGQAPDTVFRGSYFIGQFPRYFSTPVYILSRGSGMERLLSNAAADNDFIETWNLGKKVLPDDAAFNKLFMVYAPDAIEAQQLLTPALMGKIISLQERTSAKLYLSFFNNRVYIGIGHGMDYFETTLNKSLQDKKMLQNFYLDFTTVLQLAEDLKGNLPIWTSHAFSRS</sequence>
<feature type="transmembrane region" description="Helical" evidence="1">
    <location>
        <begin position="74"/>
        <end position="94"/>
    </location>
</feature>
<dbReference type="InterPro" id="IPR021484">
    <property type="entry name" value="DUF3137"/>
</dbReference>
<keyword evidence="1" id="KW-0812">Transmembrane</keyword>
<protein>
    <recommendedName>
        <fullName evidence="4">DUF3137 domain-containing protein</fullName>
    </recommendedName>
</protein>